<dbReference type="Proteomes" id="UP001321543">
    <property type="component" value="Chromosome"/>
</dbReference>
<keyword evidence="1" id="KW-0560">Oxidoreductase</keyword>
<dbReference type="Pfam" id="PF00296">
    <property type="entry name" value="Bac_luciferase"/>
    <property type="match status" value="1"/>
</dbReference>
<dbReference type="EMBL" id="AP027728">
    <property type="protein sequence ID" value="BDZ40313.1"/>
    <property type="molecule type" value="Genomic_DNA"/>
</dbReference>
<dbReference type="RefSeq" id="WP_286300848.1">
    <property type="nucleotide sequence ID" value="NZ_AP027728.1"/>
</dbReference>
<dbReference type="InterPro" id="IPR036661">
    <property type="entry name" value="Luciferase-like_sf"/>
</dbReference>
<dbReference type="SUPFAM" id="SSF51679">
    <property type="entry name" value="Bacterial luciferase-like"/>
    <property type="match status" value="1"/>
</dbReference>
<evidence type="ECO:0000313" key="4">
    <source>
        <dbReference type="Proteomes" id="UP001321543"/>
    </source>
</evidence>
<dbReference type="PANTHER" id="PTHR43244">
    <property type="match status" value="1"/>
</dbReference>
<evidence type="ECO:0000256" key="1">
    <source>
        <dbReference type="ARBA" id="ARBA00023002"/>
    </source>
</evidence>
<accession>A0ABM8FX69</accession>
<protein>
    <submittedName>
        <fullName evidence="3">LLM class F420-dependent oxidoreductase</fullName>
    </submittedName>
</protein>
<name>A0ABM8FX69_9MICO</name>
<dbReference type="NCBIfam" id="TIGR03557">
    <property type="entry name" value="F420_G6P_family"/>
    <property type="match status" value="1"/>
</dbReference>
<gene>
    <name evidence="3" type="ORF">GCM10025863_29270</name>
</gene>
<dbReference type="CDD" id="cd01097">
    <property type="entry name" value="Tetrahydromethanopterin_reductase"/>
    <property type="match status" value="1"/>
</dbReference>
<dbReference type="PANTHER" id="PTHR43244:SF1">
    <property type="entry name" value="5,10-METHYLENETETRAHYDROMETHANOPTERIN REDUCTASE"/>
    <property type="match status" value="1"/>
</dbReference>
<dbReference type="InterPro" id="IPR011251">
    <property type="entry name" value="Luciferase-like_dom"/>
</dbReference>
<sequence>MTRAWVHHVLSLEQLSPSEAVDVAVLADTQGFVGIGLADRFQPWLPSQGNASFAWTVLGAIGQRTTGALSLTTAPGYRMHPAGIAQAAATLAALYPGRHRLTLATGDAIDEHVTAAYWPEVHERASRMFEAAELIRKLFHSSSKNADARHDGPHFRMESARLWTMPETLPPVQVWAAGPVTARRAGRSLDGIVVPAGPRERMVALVGALRDGADEAGRPEPAKTAHIQLSWAPTDDEAMAQALRDWPMAGLRFPRGDIRSPFDVAQLARSVTADDIRTRIPVASDPDIHRAHLQSFLDLGFDALHVHNVGRNQAEWIEVAGRDILPKLVR</sequence>
<organism evidence="3 4">
    <name type="scientific">Microbacterium suwonense</name>
    <dbReference type="NCBI Taxonomy" id="683047"/>
    <lineage>
        <taxon>Bacteria</taxon>
        <taxon>Bacillati</taxon>
        <taxon>Actinomycetota</taxon>
        <taxon>Actinomycetes</taxon>
        <taxon>Micrococcales</taxon>
        <taxon>Microbacteriaceae</taxon>
        <taxon>Microbacterium</taxon>
    </lineage>
</organism>
<reference evidence="4" key="1">
    <citation type="journal article" date="2019" name="Int. J. Syst. Evol. Microbiol.">
        <title>The Global Catalogue of Microorganisms (GCM) 10K type strain sequencing project: providing services to taxonomists for standard genome sequencing and annotation.</title>
        <authorList>
            <consortium name="The Broad Institute Genomics Platform"/>
            <consortium name="The Broad Institute Genome Sequencing Center for Infectious Disease"/>
            <person name="Wu L."/>
            <person name="Ma J."/>
        </authorList>
    </citation>
    <scope>NUCLEOTIDE SEQUENCE [LARGE SCALE GENOMIC DNA]</scope>
    <source>
        <strain evidence="4">NBRC 106310</strain>
    </source>
</reference>
<dbReference type="InterPro" id="IPR019945">
    <property type="entry name" value="F420_G6P_DH-rel"/>
</dbReference>
<keyword evidence="4" id="KW-1185">Reference proteome</keyword>
<proteinExistence type="predicted"/>
<feature type="domain" description="Luciferase-like" evidence="2">
    <location>
        <begin position="15"/>
        <end position="302"/>
    </location>
</feature>
<evidence type="ECO:0000313" key="3">
    <source>
        <dbReference type="EMBL" id="BDZ40313.1"/>
    </source>
</evidence>
<evidence type="ECO:0000259" key="2">
    <source>
        <dbReference type="Pfam" id="PF00296"/>
    </source>
</evidence>
<dbReference type="InterPro" id="IPR050564">
    <property type="entry name" value="F420-G6PD/mer"/>
</dbReference>
<dbReference type="Gene3D" id="3.20.20.30">
    <property type="entry name" value="Luciferase-like domain"/>
    <property type="match status" value="1"/>
</dbReference>